<organism evidence="1 2">
    <name type="scientific">Toxoplasma gondii</name>
    <dbReference type="NCBI Taxonomy" id="5811"/>
    <lineage>
        <taxon>Eukaryota</taxon>
        <taxon>Sar</taxon>
        <taxon>Alveolata</taxon>
        <taxon>Apicomplexa</taxon>
        <taxon>Conoidasida</taxon>
        <taxon>Coccidia</taxon>
        <taxon>Eucoccidiorida</taxon>
        <taxon>Eimeriorina</taxon>
        <taxon>Sarcocystidae</taxon>
        <taxon>Toxoplasma</taxon>
    </lineage>
</organism>
<name>A0A7J6K450_TOXGO</name>
<protein>
    <submittedName>
        <fullName evidence="1">Uncharacterized protein</fullName>
    </submittedName>
</protein>
<dbReference type="EMBL" id="JAAUHK010000194">
    <property type="protein sequence ID" value="KAF4642235.1"/>
    <property type="molecule type" value="Genomic_DNA"/>
</dbReference>
<evidence type="ECO:0000313" key="2">
    <source>
        <dbReference type="Proteomes" id="UP000557509"/>
    </source>
</evidence>
<sequence>MATLTERGVRDQAFDQPDQQHPTLLINIGWPQPYIHWKRVAVLKLGTLPTLSVRLTQCFFLTSDLPSFFIPNGQYSYT</sequence>
<gene>
    <name evidence="1" type="ORF">TGRH88_080500</name>
</gene>
<accession>A0A7J6K450</accession>
<dbReference type="Proteomes" id="UP000557509">
    <property type="component" value="Unassembled WGS sequence"/>
</dbReference>
<reference evidence="1 2" key="1">
    <citation type="submission" date="2020-03" db="EMBL/GenBank/DDBJ databases">
        <title>Genome sequence of Toxoplasma gondii RH-88 strain.</title>
        <authorList>
            <person name="Lorenzi H.A."/>
            <person name="Venepally P."/>
            <person name="Rozenberg A."/>
            <person name="Sibley D."/>
        </authorList>
    </citation>
    <scope>NUCLEOTIDE SEQUENCE [LARGE SCALE GENOMIC DNA]</scope>
    <source>
        <strain evidence="1 2">RH-88</strain>
    </source>
</reference>
<keyword evidence="2" id="KW-1185">Reference proteome</keyword>
<dbReference type="AlphaFoldDB" id="A0A7J6K450"/>
<proteinExistence type="predicted"/>
<evidence type="ECO:0000313" key="1">
    <source>
        <dbReference type="EMBL" id="KAF4642235.1"/>
    </source>
</evidence>
<comment type="caution">
    <text evidence="1">The sequence shown here is derived from an EMBL/GenBank/DDBJ whole genome shotgun (WGS) entry which is preliminary data.</text>
</comment>